<organism evidence="4 5">
    <name type="scientific">Leucocoprinus birnbaumii</name>
    <dbReference type="NCBI Taxonomy" id="56174"/>
    <lineage>
        <taxon>Eukaryota</taxon>
        <taxon>Fungi</taxon>
        <taxon>Dikarya</taxon>
        <taxon>Basidiomycota</taxon>
        <taxon>Agaricomycotina</taxon>
        <taxon>Agaricomycetes</taxon>
        <taxon>Agaricomycetidae</taxon>
        <taxon>Agaricales</taxon>
        <taxon>Agaricineae</taxon>
        <taxon>Agaricaceae</taxon>
        <taxon>Leucocoprinus</taxon>
    </lineage>
</organism>
<dbReference type="Pfam" id="PF01979">
    <property type="entry name" value="Amidohydro_1"/>
    <property type="match status" value="1"/>
</dbReference>
<dbReference type="InterPro" id="IPR011059">
    <property type="entry name" value="Metal-dep_hydrolase_composite"/>
</dbReference>
<dbReference type="PANTHER" id="PTHR11113:SF14">
    <property type="entry name" value="N-ACETYLGLUCOSAMINE-6-PHOSPHATE DEACETYLASE"/>
    <property type="match status" value="1"/>
</dbReference>
<feature type="region of interest" description="Disordered" evidence="2">
    <location>
        <begin position="297"/>
        <end position="330"/>
    </location>
</feature>
<name>A0AAD5VYA0_9AGAR</name>
<evidence type="ECO:0000256" key="1">
    <source>
        <dbReference type="ARBA" id="ARBA00022801"/>
    </source>
</evidence>
<gene>
    <name evidence="4" type="ORF">NP233_g4507</name>
</gene>
<proteinExistence type="predicted"/>
<sequence>MTSPNGLICFTNCLLPQEDGSLVEKDLWIDETRGVILDAQKTFYLRRNRPERIVDLGGNILSPGFLDLQLNGGYGFDFSVLGSDEEAYKQGLVMVAERIIETGVTSLVPTVITQERSLYPKILSLLRPFQTEKSAAFLGWHAEGPFIEHSKRGAHADSYLLSANEGIKTFEEVYGADNLAHQEDWVMGNEHVAAVRIITAAPEIPGVMDAVKKLSQNGIVFSIGHSTATTQVATDAVRHGAKLITHLFNAMPQLHHRDPSIIGLLGASPHISPLPESGQSSPIFNPSAGVTEEPASIIDSMSPPQTPLSPTSPSGPSTPTSIVSHRSRKSLHLEKGQIADMEFERPYFGIIVDGIHCHPNSVRLAYSAHPEGCVLITDAMKILDPHLKDGAYEWRDGQRYVKEGDKLYLEGTDTLAGSVVTLDKCVRNFSRFTGCSLGEAIKCATYNPAKCLGIENRKGTLRAGADADLVVLSRQGRVLSTWVKGKQAFVKA</sequence>
<accession>A0AAD5VYA0</accession>
<evidence type="ECO:0000313" key="4">
    <source>
        <dbReference type="EMBL" id="KAJ3570295.1"/>
    </source>
</evidence>
<dbReference type="InterPro" id="IPR006680">
    <property type="entry name" value="Amidohydro-rel"/>
</dbReference>
<protein>
    <recommendedName>
        <fullName evidence="3">Amidohydrolase-related domain-containing protein</fullName>
    </recommendedName>
</protein>
<evidence type="ECO:0000256" key="2">
    <source>
        <dbReference type="SAM" id="MobiDB-lite"/>
    </source>
</evidence>
<dbReference type="InterPro" id="IPR032466">
    <property type="entry name" value="Metal_Hydrolase"/>
</dbReference>
<keyword evidence="5" id="KW-1185">Reference proteome</keyword>
<keyword evidence="1" id="KW-0378">Hydrolase</keyword>
<reference evidence="4" key="1">
    <citation type="submission" date="2022-07" db="EMBL/GenBank/DDBJ databases">
        <title>Genome Sequence of Leucocoprinus birnbaumii.</title>
        <authorList>
            <person name="Buettner E."/>
        </authorList>
    </citation>
    <scope>NUCLEOTIDE SEQUENCE</scope>
    <source>
        <strain evidence="4">VT141</strain>
    </source>
</reference>
<dbReference type="SUPFAM" id="SSF51556">
    <property type="entry name" value="Metallo-dependent hydrolases"/>
    <property type="match status" value="1"/>
</dbReference>
<evidence type="ECO:0000259" key="3">
    <source>
        <dbReference type="Pfam" id="PF01979"/>
    </source>
</evidence>
<dbReference type="PANTHER" id="PTHR11113">
    <property type="entry name" value="N-ACETYLGLUCOSAMINE-6-PHOSPHATE DEACETYLASE"/>
    <property type="match status" value="1"/>
</dbReference>
<comment type="caution">
    <text evidence="4">The sequence shown here is derived from an EMBL/GenBank/DDBJ whole genome shotgun (WGS) entry which is preliminary data.</text>
</comment>
<feature type="domain" description="Amidohydrolase-related" evidence="3">
    <location>
        <begin position="348"/>
        <end position="487"/>
    </location>
</feature>
<dbReference type="EMBL" id="JANIEX010000245">
    <property type="protein sequence ID" value="KAJ3570295.1"/>
    <property type="molecule type" value="Genomic_DNA"/>
</dbReference>
<dbReference type="GO" id="GO:0008448">
    <property type="term" value="F:N-acetylglucosamine-6-phosphate deacetylase activity"/>
    <property type="evidence" value="ECO:0007669"/>
    <property type="project" value="TreeGrafter"/>
</dbReference>
<feature type="compositionally biased region" description="Low complexity" evidence="2">
    <location>
        <begin position="300"/>
        <end position="321"/>
    </location>
</feature>
<evidence type="ECO:0000313" key="5">
    <source>
        <dbReference type="Proteomes" id="UP001213000"/>
    </source>
</evidence>
<dbReference type="SUPFAM" id="SSF51338">
    <property type="entry name" value="Composite domain of metallo-dependent hydrolases"/>
    <property type="match status" value="1"/>
</dbReference>
<dbReference type="Proteomes" id="UP001213000">
    <property type="component" value="Unassembled WGS sequence"/>
</dbReference>
<dbReference type="AlphaFoldDB" id="A0AAD5VYA0"/>
<dbReference type="GO" id="GO:0006046">
    <property type="term" value="P:N-acetylglucosamine catabolic process"/>
    <property type="evidence" value="ECO:0007669"/>
    <property type="project" value="TreeGrafter"/>
</dbReference>
<dbReference type="Gene3D" id="3.20.20.140">
    <property type="entry name" value="Metal-dependent hydrolases"/>
    <property type="match status" value="1"/>
</dbReference>